<accession>A0A7G7BEV0</accession>
<keyword evidence="2" id="KW-1185">Reference proteome</keyword>
<dbReference type="RefSeq" id="WP_185297433.1">
    <property type="nucleotide sequence ID" value="NZ_CP045702.1"/>
</dbReference>
<dbReference type="AlphaFoldDB" id="A0A7G7BEV0"/>
<protein>
    <submittedName>
        <fullName evidence="1">Uncharacterized protein</fullName>
    </submittedName>
</protein>
<sequence>MPERQHSLYVDTSVWKRAGEKSKQRDGRPIGWTGGRLVAAYGHGRITPDPADNPAAASRTAKLIRIGDADWTAAEHRAAQGGTSISAAFEALLVAYCDGRLKIVTTVVQEPATAA</sequence>
<dbReference type="KEGG" id="sfiy:F0344_03950"/>
<reference evidence="2" key="1">
    <citation type="submission" date="2019-10" db="EMBL/GenBank/DDBJ databases">
        <title>Antimicrobial potential of Antarctic Bacteria.</title>
        <authorList>
            <person name="Benaud N."/>
            <person name="Edwards R.J."/>
            <person name="Ferrari B.C."/>
        </authorList>
    </citation>
    <scope>NUCLEOTIDE SEQUENCE [LARGE SCALE GENOMIC DNA]</scope>
    <source>
        <strain evidence="2">NBSH44</strain>
    </source>
</reference>
<evidence type="ECO:0000313" key="1">
    <source>
        <dbReference type="EMBL" id="QNE73865.1"/>
    </source>
</evidence>
<gene>
    <name evidence="1" type="ORF">F0344_03950</name>
</gene>
<proteinExistence type="predicted"/>
<evidence type="ECO:0000313" key="2">
    <source>
        <dbReference type="Proteomes" id="UP000515307"/>
    </source>
</evidence>
<organism evidence="1 2">
    <name type="scientific">Streptomyces finlayi</name>
    <dbReference type="NCBI Taxonomy" id="67296"/>
    <lineage>
        <taxon>Bacteria</taxon>
        <taxon>Bacillati</taxon>
        <taxon>Actinomycetota</taxon>
        <taxon>Actinomycetes</taxon>
        <taxon>Kitasatosporales</taxon>
        <taxon>Streptomycetaceae</taxon>
        <taxon>Streptomyces</taxon>
    </lineage>
</organism>
<dbReference type="Proteomes" id="UP000515307">
    <property type="component" value="Chromosome"/>
</dbReference>
<name>A0A7G7BEV0_9ACTN</name>
<dbReference type="EMBL" id="CP045702">
    <property type="protein sequence ID" value="QNE73865.1"/>
    <property type="molecule type" value="Genomic_DNA"/>
</dbReference>